<gene>
    <name evidence="2" type="ordered locus">SPAB_04675</name>
</gene>
<dbReference type="KEGG" id="spq:SPAB_04675"/>
<dbReference type="InterPro" id="IPR049815">
    <property type="entry name" value="MgtR-like"/>
</dbReference>
<proteinExistence type="predicted"/>
<evidence type="ECO:0008006" key="4">
    <source>
        <dbReference type="Google" id="ProtNLM"/>
    </source>
</evidence>
<dbReference type="Proteomes" id="UP000008556">
    <property type="component" value="Chromosome"/>
</dbReference>
<reference evidence="2 3" key="1">
    <citation type="submission" date="2007-11" db="EMBL/GenBank/DDBJ databases">
        <authorList>
            <consortium name="The Salmonella enterica serovar Paratyphi B Genome Sequencing Project"/>
            <person name="McClelland M."/>
            <person name="Sanderson E.K."/>
            <person name="Porwollik S."/>
            <person name="Spieth J."/>
            <person name="Clifton W.S."/>
            <person name="Fulton R."/>
            <person name="Cordes M."/>
            <person name="Wollam A."/>
            <person name="Shah N."/>
            <person name="Pepin K."/>
            <person name="Bhonagiri V."/>
            <person name="Nash W."/>
            <person name="Johnson M."/>
            <person name="Thiruvilangam P."/>
            <person name="Wilson R."/>
        </authorList>
    </citation>
    <scope>NUCLEOTIDE SEQUENCE [LARGE SCALE GENOMIC DNA]</scope>
    <source>
        <strain evidence="3">ATCC BAA-1250 / SPB7</strain>
    </source>
</reference>
<evidence type="ECO:0000256" key="1">
    <source>
        <dbReference type="SAM" id="Phobius"/>
    </source>
</evidence>
<evidence type="ECO:0000313" key="3">
    <source>
        <dbReference type="Proteomes" id="UP000008556"/>
    </source>
</evidence>
<organism evidence="2 3">
    <name type="scientific">Salmonella paratyphi B (strain ATCC BAA-1250 / SPB7)</name>
    <dbReference type="NCBI Taxonomy" id="1016998"/>
    <lineage>
        <taxon>Bacteria</taxon>
        <taxon>Pseudomonadati</taxon>
        <taxon>Pseudomonadota</taxon>
        <taxon>Gammaproteobacteria</taxon>
        <taxon>Enterobacterales</taxon>
        <taxon>Enterobacteriaceae</taxon>
        <taxon>Salmonella</taxon>
    </lineage>
</organism>
<dbReference type="NCBIfam" id="NF033229">
    <property type="entry name" value="small_MgtR"/>
    <property type="match status" value="1"/>
</dbReference>
<dbReference type="EMBL" id="CP000886">
    <property type="protein sequence ID" value="ABX69986.1"/>
    <property type="molecule type" value="Genomic_DNA"/>
</dbReference>
<keyword evidence="1" id="KW-0812">Transmembrane</keyword>
<protein>
    <recommendedName>
        <fullName evidence="4">Protein MgtR</fullName>
    </recommendedName>
</protein>
<evidence type="ECO:0000313" key="2">
    <source>
        <dbReference type="EMBL" id="ABX69986.1"/>
    </source>
</evidence>
<keyword evidence="1" id="KW-1133">Transmembrane helix</keyword>
<name>A0A6C6Z8W4_SALPB</name>
<sequence length="35" mass="4057">MRIAQMNRSPDKIIALIFLLISLLVLCLALWQIVF</sequence>
<keyword evidence="1" id="KW-0472">Membrane</keyword>
<feature type="transmembrane region" description="Helical" evidence="1">
    <location>
        <begin position="12"/>
        <end position="34"/>
    </location>
</feature>
<dbReference type="AlphaFoldDB" id="A0A6C6Z8W4"/>
<accession>A0A6C6Z8W4</accession>